<reference evidence="1 2" key="1">
    <citation type="submission" date="2024-05" db="EMBL/GenBank/DDBJ databases">
        <title>Genetic variation in Jamaican populations of the coffee berry borer (Hypothenemus hampei).</title>
        <authorList>
            <person name="Errbii M."/>
            <person name="Myrie A."/>
        </authorList>
    </citation>
    <scope>NUCLEOTIDE SEQUENCE [LARGE SCALE GENOMIC DNA]</scope>
    <source>
        <strain evidence="1">JA-Hopewell-2020-01-JO</strain>
        <tissue evidence="1">Whole body</tissue>
    </source>
</reference>
<gene>
    <name evidence="1" type="ORF">ABEB36_013978</name>
</gene>
<name>A0ABD1E2Y5_HYPHA</name>
<organism evidence="1 2">
    <name type="scientific">Hypothenemus hampei</name>
    <name type="common">Coffee berry borer</name>
    <dbReference type="NCBI Taxonomy" id="57062"/>
    <lineage>
        <taxon>Eukaryota</taxon>
        <taxon>Metazoa</taxon>
        <taxon>Ecdysozoa</taxon>
        <taxon>Arthropoda</taxon>
        <taxon>Hexapoda</taxon>
        <taxon>Insecta</taxon>
        <taxon>Pterygota</taxon>
        <taxon>Neoptera</taxon>
        <taxon>Endopterygota</taxon>
        <taxon>Coleoptera</taxon>
        <taxon>Polyphaga</taxon>
        <taxon>Cucujiformia</taxon>
        <taxon>Curculionidae</taxon>
        <taxon>Scolytinae</taxon>
        <taxon>Hypothenemus</taxon>
    </lineage>
</organism>
<dbReference type="EMBL" id="JBDJPC010000012">
    <property type="protein sequence ID" value="KAL1489033.1"/>
    <property type="molecule type" value="Genomic_DNA"/>
</dbReference>
<dbReference type="AlphaFoldDB" id="A0ABD1E2Y5"/>
<protein>
    <submittedName>
        <fullName evidence="1">Uncharacterized protein</fullName>
    </submittedName>
</protein>
<evidence type="ECO:0000313" key="1">
    <source>
        <dbReference type="EMBL" id="KAL1489033.1"/>
    </source>
</evidence>
<proteinExistence type="predicted"/>
<comment type="caution">
    <text evidence="1">The sequence shown here is derived from an EMBL/GenBank/DDBJ whole genome shotgun (WGS) entry which is preliminary data.</text>
</comment>
<evidence type="ECO:0000313" key="2">
    <source>
        <dbReference type="Proteomes" id="UP001566132"/>
    </source>
</evidence>
<sequence length="71" mass="8385">MRGAPVFLASSLYSDWTLHIITIELHFRTSGRQMLPEQNKKKTDISSFALAPQIYSHKSFISYRQMLRKRR</sequence>
<dbReference type="Proteomes" id="UP001566132">
    <property type="component" value="Unassembled WGS sequence"/>
</dbReference>
<accession>A0ABD1E2Y5</accession>
<keyword evidence="2" id="KW-1185">Reference proteome</keyword>